<dbReference type="Gene3D" id="1.25.70.10">
    <property type="entry name" value="Transcription termination factor 3, mitochondrial"/>
    <property type="match status" value="2"/>
</dbReference>
<evidence type="ECO:0000256" key="3">
    <source>
        <dbReference type="ARBA" id="ARBA00022946"/>
    </source>
</evidence>
<keyword evidence="4" id="KW-0732">Signal</keyword>
<evidence type="ECO:0000256" key="4">
    <source>
        <dbReference type="SAM" id="SignalP"/>
    </source>
</evidence>
<dbReference type="Proteomes" id="UP000030645">
    <property type="component" value="Unassembled WGS sequence"/>
</dbReference>
<name>W9RTF6_9ROSA</name>
<dbReference type="InterPro" id="IPR038538">
    <property type="entry name" value="MTERF_sf"/>
</dbReference>
<organism evidence="5 6">
    <name type="scientific">Morus notabilis</name>
    <dbReference type="NCBI Taxonomy" id="981085"/>
    <lineage>
        <taxon>Eukaryota</taxon>
        <taxon>Viridiplantae</taxon>
        <taxon>Streptophyta</taxon>
        <taxon>Embryophyta</taxon>
        <taxon>Tracheophyta</taxon>
        <taxon>Spermatophyta</taxon>
        <taxon>Magnoliopsida</taxon>
        <taxon>eudicotyledons</taxon>
        <taxon>Gunneridae</taxon>
        <taxon>Pentapetalae</taxon>
        <taxon>rosids</taxon>
        <taxon>fabids</taxon>
        <taxon>Rosales</taxon>
        <taxon>Moraceae</taxon>
        <taxon>Moreae</taxon>
        <taxon>Morus</taxon>
    </lineage>
</organism>
<dbReference type="PANTHER" id="PTHR13068">
    <property type="entry name" value="CGI-12 PROTEIN-RELATED"/>
    <property type="match status" value="1"/>
</dbReference>
<feature type="signal peptide" evidence="4">
    <location>
        <begin position="1"/>
        <end position="21"/>
    </location>
</feature>
<accession>W9RTF6</accession>
<feature type="chain" id="PRO_5004931582" description="FBD domain-containing protein" evidence="4">
    <location>
        <begin position="22"/>
        <end position="318"/>
    </location>
</feature>
<dbReference type="GO" id="GO:0006353">
    <property type="term" value="P:DNA-templated transcription termination"/>
    <property type="evidence" value="ECO:0007669"/>
    <property type="project" value="UniProtKB-KW"/>
</dbReference>
<keyword evidence="2" id="KW-0804">Transcription</keyword>
<keyword evidence="3" id="KW-0809">Transit peptide</keyword>
<sequence>MLWFGNTPSVVVCLAFPYLLSKEGEFCGDFDALFDDLKRVLVEFDMDNCVEGNVDAWYEVCCKVRVFYELDCEKGKVGEVMCWKKELFPECPKEVLVQKVEYFSKLSVRKEDVGLLLLENPEILSLDLETPMVSVFRLLKHFGMLKKDLPDVGERYPHVLGRNRLANVPYVMRALDLNECVFNKIKSSNNLLATCAVSCLEEEMDKEFVDALKRMESGGYASCRMSKLDFLKGIGFGENALTIKALNKLHGTSHDLQTRFDCLLRLGMRYSKICSLIRIEPNAFSQRTEVLEQKVNLFVPGSGIIFRPPGNFPAILVF</sequence>
<evidence type="ECO:0008006" key="7">
    <source>
        <dbReference type="Google" id="ProtNLM"/>
    </source>
</evidence>
<proteinExistence type="inferred from homology"/>
<evidence type="ECO:0000313" key="6">
    <source>
        <dbReference type="Proteomes" id="UP000030645"/>
    </source>
</evidence>
<evidence type="ECO:0000256" key="2">
    <source>
        <dbReference type="ARBA" id="ARBA00022472"/>
    </source>
</evidence>
<gene>
    <name evidence="5" type="ORF">L484_009621</name>
</gene>
<dbReference type="Pfam" id="PF02536">
    <property type="entry name" value="mTERF"/>
    <property type="match status" value="1"/>
</dbReference>
<comment type="similarity">
    <text evidence="1">Belongs to the mTERF family.</text>
</comment>
<protein>
    <recommendedName>
        <fullName evidence="7">FBD domain-containing protein</fullName>
    </recommendedName>
</protein>
<evidence type="ECO:0000256" key="1">
    <source>
        <dbReference type="ARBA" id="ARBA00007692"/>
    </source>
</evidence>
<keyword evidence="6" id="KW-1185">Reference proteome</keyword>
<keyword evidence="2" id="KW-0805">Transcription regulation</keyword>
<dbReference type="eggNOG" id="KOG1267">
    <property type="taxonomic scope" value="Eukaryota"/>
</dbReference>
<dbReference type="InterPro" id="IPR003690">
    <property type="entry name" value="MTERF"/>
</dbReference>
<dbReference type="GO" id="GO:0003676">
    <property type="term" value="F:nucleic acid binding"/>
    <property type="evidence" value="ECO:0007669"/>
    <property type="project" value="InterPro"/>
</dbReference>
<evidence type="ECO:0000313" key="5">
    <source>
        <dbReference type="EMBL" id="EXC08478.1"/>
    </source>
</evidence>
<dbReference type="PANTHER" id="PTHR13068:SF113">
    <property type="entry name" value="TRANSCRIPTION TERMINATION FACTOR MTEF18, MITOCHONDRIAL"/>
    <property type="match status" value="1"/>
</dbReference>
<dbReference type="AlphaFoldDB" id="W9RTF6"/>
<reference evidence="6" key="1">
    <citation type="submission" date="2013-01" db="EMBL/GenBank/DDBJ databases">
        <title>Draft Genome Sequence of a Mulberry Tree, Morus notabilis C.K. Schneid.</title>
        <authorList>
            <person name="He N."/>
            <person name="Zhao S."/>
        </authorList>
    </citation>
    <scope>NUCLEOTIDE SEQUENCE</scope>
</reference>
<dbReference type="EMBL" id="KE345599">
    <property type="protein sequence ID" value="EXC08478.1"/>
    <property type="molecule type" value="Genomic_DNA"/>
</dbReference>
<dbReference type="STRING" id="981085.W9RTF6"/>
<keyword evidence="2" id="KW-0806">Transcription termination</keyword>